<dbReference type="Proteomes" id="UP000199594">
    <property type="component" value="Unassembled WGS sequence"/>
</dbReference>
<accession>A0A1I7C9R0</accession>
<dbReference type="InterPro" id="IPR006522">
    <property type="entry name" value="Phage_virion_morphogenesis"/>
</dbReference>
<feature type="region of interest" description="Disordered" evidence="1">
    <location>
        <begin position="38"/>
        <end position="66"/>
    </location>
</feature>
<sequence length="152" mass="17312">MTDDLDALEDWIGPLIERLEPGERRKLARDIARTLRKRQAARIKRGENPDGSPFAPRKPQAREQAGAIRRGVMFAKIRRAKYLKGRGMADAATVGFAGRVARIARVHQYGLRDNVDRNGPWYDYPERRLLGYSDADRAVVRDMILERIGDAL</sequence>
<reference evidence="2 3" key="1">
    <citation type="submission" date="2016-10" db="EMBL/GenBank/DDBJ databases">
        <authorList>
            <person name="de Groot N.N."/>
        </authorList>
    </citation>
    <scope>NUCLEOTIDE SEQUENCE [LARGE SCALE GENOMIC DNA]</scope>
    <source>
        <strain evidence="2 3">CGMCC 1.6493</strain>
    </source>
</reference>
<evidence type="ECO:0000256" key="1">
    <source>
        <dbReference type="SAM" id="MobiDB-lite"/>
    </source>
</evidence>
<evidence type="ECO:0000313" key="2">
    <source>
        <dbReference type="EMBL" id="SFT96159.1"/>
    </source>
</evidence>
<dbReference type="RefSeq" id="WP_089851497.1">
    <property type="nucleotide sequence ID" value="NZ_FPAQ01000039.1"/>
</dbReference>
<organism evidence="2 3">
    <name type="scientific">Halomonas saccharevitans</name>
    <dbReference type="NCBI Taxonomy" id="416872"/>
    <lineage>
        <taxon>Bacteria</taxon>
        <taxon>Pseudomonadati</taxon>
        <taxon>Pseudomonadota</taxon>
        <taxon>Gammaproteobacteria</taxon>
        <taxon>Oceanospirillales</taxon>
        <taxon>Halomonadaceae</taxon>
        <taxon>Halomonas</taxon>
    </lineage>
</organism>
<gene>
    <name evidence="2" type="ORF">SAMN04487956_1398</name>
</gene>
<dbReference type="EMBL" id="FPAQ01000039">
    <property type="protein sequence ID" value="SFT96159.1"/>
    <property type="molecule type" value="Genomic_DNA"/>
</dbReference>
<protein>
    <submittedName>
        <fullName evidence="2">Phage virion morphogenesis (Putative tail completion) protein</fullName>
    </submittedName>
</protein>
<name>A0A1I7C9R0_9GAMM</name>
<dbReference type="AlphaFoldDB" id="A0A1I7C9R0"/>
<proteinExistence type="predicted"/>
<evidence type="ECO:0000313" key="3">
    <source>
        <dbReference type="Proteomes" id="UP000199594"/>
    </source>
</evidence>
<dbReference type="OrthoDB" id="6402405at2"/>
<dbReference type="Pfam" id="PF05069">
    <property type="entry name" value="Phage_tail_S"/>
    <property type="match status" value="1"/>
</dbReference>
<dbReference type="NCBIfam" id="TIGR01635">
    <property type="entry name" value="tail_comp_S"/>
    <property type="match status" value="1"/>
</dbReference>